<proteinExistence type="predicted"/>
<dbReference type="EMBL" id="CP001707">
    <property type="protein sequence ID" value="ACV27943.1"/>
    <property type="molecule type" value="Genomic_DNA"/>
</dbReference>
<organism evidence="2 3">
    <name type="scientific">Kangiella koreensis (strain DSM 16069 / JCM 12317 / KCTC 12182 / SW-125)</name>
    <dbReference type="NCBI Taxonomy" id="523791"/>
    <lineage>
        <taxon>Bacteria</taxon>
        <taxon>Pseudomonadati</taxon>
        <taxon>Pseudomonadota</taxon>
        <taxon>Gammaproteobacteria</taxon>
        <taxon>Kangiellales</taxon>
        <taxon>Kangiellaceae</taxon>
        <taxon>Kangiella</taxon>
    </lineage>
</organism>
<reference evidence="2 3" key="1">
    <citation type="journal article" date="2009" name="Stand. Genomic Sci.">
        <title>Complete genome sequence of Kangiella koreensis type strain (SW-125).</title>
        <authorList>
            <person name="Han C."/>
            <person name="Sikorski J."/>
            <person name="Lapidus A."/>
            <person name="Nolan M."/>
            <person name="Glavina Del Rio T."/>
            <person name="Tice H."/>
            <person name="Cheng J.F."/>
            <person name="Lucas S."/>
            <person name="Chen F."/>
            <person name="Copeland A."/>
            <person name="Ivanova N."/>
            <person name="Mavromatis K."/>
            <person name="Ovchinnikova G."/>
            <person name="Pati A."/>
            <person name="Bruce D."/>
            <person name="Goodwin L."/>
            <person name="Pitluck S."/>
            <person name="Chen A."/>
            <person name="Palaniappan K."/>
            <person name="Land M."/>
            <person name="Hauser L."/>
            <person name="Chang Y.J."/>
            <person name="Jeffries C.D."/>
            <person name="Chain P."/>
            <person name="Saunders E."/>
            <person name="Brettin T."/>
            <person name="Goker M."/>
            <person name="Tindall B.J."/>
            <person name="Bristow J."/>
            <person name="Eisen J.A."/>
            <person name="Markowitz V."/>
            <person name="Hugenholtz P."/>
            <person name="Kyrpides N.C."/>
            <person name="Klenk H.P."/>
            <person name="Detter J.C."/>
        </authorList>
    </citation>
    <scope>NUCLEOTIDE SEQUENCE [LARGE SCALE GENOMIC DNA]</scope>
    <source>
        <strain evidence="3">DSM 16069 / KCTC 12182 / SW-125</strain>
    </source>
</reference>
<dbReference type="InParanoid" id="C7R9S4"/>
<keyword evidence="1" id="KW-1133">Transmembrane helix</keyword>
<protein>
    <submittedName>
        <fullName evidence="2">Uncharacterized protein</fullName>
    </submittedName>
</protein>
<gene>
    <name evidence="2" type="ordered locus">Kkor_2535</name>
</gene>
<evidence type="ECO:0000313" key="3">
    <source>
        <dbReference type="Proteomes" id="UP000001231"/>
    </source>
</evidence>
<accession>C7R9S4</accession>
<keyword evidence="1" id="KW-0812">Transmembrane</keyword>
<evidence type="ECO:0000313" key="2">
    <source>
        <dbReference type="EMBL" id="ACV27943.1"/>
    </source>
</evidence>
<keyword evidence="1" id="KW-0472">Membrane</keyword>
<dbReference type="OrthoDB" id="6198427at2"/>
<keyword evidence="3" id="KW-1185">Reference proteome</keyword>
<dbReference type="AlphaFoldDB" id="C7R9S4"/>
<evidence type="ECO:0000256" key="1">
    <source>
        <dbReference type="SAM" id="Phobius"/>
    </source>
</evidence>
<dbReference type="HOGENOM" id="CLU_2716987_0_0_6"/>
<dbReference type="RefSeq" id="WP_015781548.1">
    <property type="nucleotide sequence ID" value="NC_013166.1"/>
</dbReference>
<dbReference type="KEGG" id="kko:Kkor_2535"/>
<dbReference type="STRING" id="523791.Kkor_2535"/>
<feature type="transmembrane region" description="Helical" evidence="1">
    <location>
        <begin position="12"/>
        <end position="30"/>
    </location>
</feature>
<feature type="transmembrane region" description="Helical" evidence="1">
    <location>
        <begin position="42"/>
        <end position="61"/>
    </location>
</feature>
<sequence>MVKFQALPKITIICYIISVVIIGFVFAEQFGEWDLFSRQVKIGILVSAAIIGVFGSIISIAKQLAGYLKRNKSSSND</sequence>
<name>C7R9S4_KANKD</name>
<dbReference type="Proteomes" id="UP000001231">
    <property type="component" value="Chromosome"/>
</dbReference>